<proteinExistence type="predicted"/>
<evidence type="ECO:0000256" key="5">
    <source>
        <dbReference type="ARBA" id="ARBA00022692"/>
    </source>
</evidence>
<dbReference type="Pfam" id="PF00672">
    <property type="entry name" value="HAMP"/>
    <property type="match status" value="1"/>
</dbReference>
<feature type="coiled-coil region" evidence="9">
    <location>
        <begin position="368"/>
        <end position="395"/>
    </location>
</feature>
<keyword evidence="5 10" id="KW-0812">Transmembrane</keyword>
<keyword evidence="6 12" id="KW-0418">Kinase</keyword>
<dbReference type="InterPro" id="IPR033479">
    <property type="entry name" value="dCache_1"/>
</dbReference>
<accession>A0ABT3DEB7</accession>
<dbReference type="InterPro" id="IPR003594">
    <property type="entry name" value="HATPase_dom"/>
</dbReference>
<dbReference type="GO" id="GO:0016301">
    <property type="term" value="F:kinase activity"/>
    <property type="evidence" value="ECO:0007669"/>
    <property type="project" value="UniProtKB-KW"/>
</dbReference>
<keyword evidence="9" id="KW-0175">Coiled coil</keyword>
<evidence type="ECO:0000256" key="2">
    <source>
        <dbReference type="ARBA" id="ARBA00022475"/>
    </source>
</evidence>
<protein>
    <submittedName>
        <fullName evidence="12">Sensor histidine kinase</fullName>
    </submittedName>
</protein>
<keyword evidence="8 10" id="KW-0472">Membrane</keyword>
<dbReference type="PROSITE" id="PS50885">
    <property type="entry name" value="HAMP"/>
    <property type="match status" value="1"/>
</dbReference>
<dbReference type="RefSeq" id="WP_264142182.1">
    <property type="nucleotide sequence ID" value="NZ_JAOYEY010000031.1"/>
</dbReference>
<reference evidence="12 13" key="1">
    <citation type="submission" date="2022-10" db="EMBL/GenBank/DDBJ databases">
        <title>Draft genome assembly of moderately radiation resistant bacterium Metabacillus halosaccharovorans.</title>
        <authorList>
            <person name="Pal S."/>
            <person name="Gopinathan A."/>
        </authorList>
    </citation>
    <scope>NUCLEOTIDE SEQUENCE [LARGE SCALE GENOMIC DNA]</scope>
    <source>
        <strain evidence="12 13">VITHBRA001</strain>
    </source>
</reference>
<evidence type="ECO:0000256" key="7">
    <source>
        <dbReference type="ARBA" id="ARBA00022989"/>
    </source>
</evidence>
<dbReference type="CDD" id="cd06225">
    <property type="entry name" value="HAMP"/>
    <property type="match status" value="1"/>
</dbReference>
<evidence type="ECO:0000256" key="3">
    <source>
        <dbReference type="ARBA" id="ARBA00022553"/>
    </source>
</evidence>
<organism evidence="12 13">
    <name type="scientific">Metabacillus halosaccharovorans</name>
    <dbReference type="NCBI Taxonomy" id="930124"/>
    <lineage>
        <taxon>Bacteria</taxon>
        <taxon>Bacillati</taxon>
        <taxon>Bacillota</taxon>
        <taxon>Bacilli</taxon>
        <taxon>Bacillales</taxon>
        <taxon>Bacillaceae</taxon>
        <taxon>Metabacillus</taxon>
    </lineage>
</organism>
<evidence type="ECO:0000256" key="1">
    <source>
        <dbReference type="ARBA" id="ARBA00004651"/>
    </source>
</evidence>
<dbReference type="PANTHER" id="PTHR34220">
    <property type="entry name" value="SENSOR HISTIDINE KINASE YPDA"/>
    <property type="match status" value="1"/>
</dbReference>
<name>A0ABT3DEB7_9BACI</name>
<dbReference type="InterPro" id="IPR050640">
    <property type="entry name" value="Bact_2-comp_sensor_kinase"/>
</dbReference>
<comment type="subcellular location">
    <subcellularLocation>
        <location evidence="1">Cell membrane</location>
        <topology evidence="1">Multi-pass membrane protein</topology>
    </subcellularLocation>
</comment>
<keyword evidence="3" id="KW-0597">Phosphoprotein</keyword>
<dbReference type="Pfam" id="PF06580">
    <property type="entry name" value="His_kinase"/>
    <property type="match status" value="1"/>
</dbReference>
<dbReference type="EMBL" id="JAOYEY010000031">
    <property type="protein sequence ID" value="MCV9885397.1"/>
    <property type="molecule type" value="Genomic_DNA"/>
</dbReference>
<dbReference type="SMART" id="SM00304">
    <property type="entry name" value="HAMP"/>
    <property type="match status" value="1"/>
</dbReference>
<keyword evidence="13" id="KW-1185">Reference proteome</keyword>
<dbReference type="Gene3D" id="3.30.565.10">
    <property type="entry name" value="Histidine kinase-like ATPase, C-terminal domain"/>
    <property type="match status" value="1"/>
</dbReference>
<dbReference type="InterPro" id="IPR003660">
    <property type="entry name" value="HAMP_dom"/>
</dbReference>
<evidence type="ECO:0000313" key="13">
    <source>
        <dbReference type="Proteomes" id="UP001526147"/>
    </source>
</evidence>
<evidence type="ECO:0000259" key="11">
    <source>
        <dbReference type="PROSITE" id="PS50885"/>
    </source>
</evidence>
<dbReference type="SUPFAM" id="SSF158472">
    <property type="entry name" value="HAMP domain-like"/>
    <property type="match status" value="1"/>
</dbReference>
<dbReference type="Gene3D" id="3.30.450.20">
    <property type="entry name" value="PAS domain"/>
    <property type="match status" value="2"/>
</dbReference>
<feature type="transmembrane region" description="Helical" evidence="10">
    <location>
        <begin position="18"/>
        <end position="40"/>
    </location>
</feature>
<dbReference type="Pfam" id="PF02518">
    <property type="entry name" value="HATPase_c"/>
    <property type="match status" value="1"/>
</dbReference>
<dbReference type="PANTHER" id="PTHR34220:SF7">
    <property type="entry name" value="SENSOR HISTIDINE KINASE YPDA"/>
    <property type="match status" value="1"/>
</dbReference>
<dbReference type="InterPro" id="IPR010559">
    <property type="entry name" value="Sig_transdc_His_kin_internal"/>
</dbReference>
<dbReference type="InterPro" id="IPR036890">
    <property type="entry name" value="HATPase_C_sf"/>
</dbReference>
<gene>
    <name evidence="12" type="ORF">OIH86_07010</name>
</gene>
<sequence>MWNRIQQKLSSHSFRNKVIITSVICLVIPAIITLFITSYLTKDAMKEQAMSNANRELKLAGEYVNKFFEDMLYAVNYVQLDSEISSILKKNAKNDKQLIDQEEEYESYLENRKVSMLIENITLLGEKSYVTILLKNGEHYTNYPVSDYNPKKLFEEPWFKDLDRVFGYESIWIGSQPTVFKSEQATNPYQISVARPLRDANLKIYGYVVVTIMEEKVKQAFESLPGKEEMMLVDSSYKILSHINNEKIGTTFTYKDEVQKPGSTNIIETSDENYLYASHPISYTGWTLVSVNPYKQAIFKINSIFHKVFIGQFISFVIFFLLLTYVLQTMTKPLVHLGKVATTVQKGDLNVRSNIQSKDEIGQLSNSFDQMLDRINEMIREITETQDRKRKAELSMLQAQINPHFLFNVLNSIRMKVMRKGDYESAEMISSLSKLLRMTIDKDKGIITFKEEIDIVTDYVQLMNMRQREKVEFEVNVTDAAYLEVIPRFILQPIIENSIIHGLNQSAGKIKLEAFVRKNDFYIMIEDNGVGMDEATLTNFEKRLTNNSELVHVQNKSGFSSIGIANVFERMCMTFGNAFQMEVRSEKGKGTKITMSVFKGRLKS</sequence>
<keyword evidence="4" id="KW-0808">Transferase</keyword>
<feature type="domain" description="HAMP" evidence="11">
    <location>
        <begin position="328"/>
        <end position="380"/>
    </location>
</feature>
<evidence type="ECO:0000256" key="4">
    <source>
        <dbReference type="ARBA" id="ARBA00022679"/>
    </source>
</evidence>
<evidence type="ECO:0000256" key="9">
    <source>
        <dbReference type="SAM" id="Coils"/>
    </source>
</evidence>
<evidence type="ECO:0000256" key="8">
    <source>
        <dbReference type="ARBA" id="ARBA00023136"/>
    </source>
</evidence>
<feature type="transmembrane region" description="Helical" evidence="10">
    <location>
        <begin position="308"/>
        <end position="327"/>
    </location>
</feature>
<dbReference type="Proteomes" id="UP001526147">
    <property type="component" value="Unassembled WGS sequence"/>
</dbReference>
<keyword evidence="2" id="KW-1003">Cell membrane</keyword>
<comment type="caution">
    <text evidence="12">The sequence shown here is derived from an EMBL/GenBank/DDBJ whole genome shotgun (WGS) entry which is preliminary data.</text>
</comment>
<evidence type="ECO:0000256" key="10">
    <source>
        <dbReference type="SAM" id="Phobius"/>
    </source>
</evidence>
<dbReference type="Pfam" id="PF02743">
    <property type="entry name" value="dCache_1"/>
    <property type="match status" value="1"/>
</dbReference>
<evidence type="ECO:0000256" key="6">
    <source>
        <dbReference type="ARBA" id="ARBA00022777"/>
    </source>
</evidence>
<dbReference type="Gene3D" id="6.10.340.10">
    <property type="match status" value="1"/>
</dbReference>
<dbReference type="SUPFAM" id="SSF55874">
    <property type="entry name" value="ATPase domain of HSP90 chaperone/DNA topoisomerase II/histidine kinase"/>
    <property type="match status" value="1"/>
</dbReference>
<keyword evidence="7 10" id="KW-1133">Transmembrane helix</keyword>
<evidence type="ECO:0000313" key="12">
    <source>
        <dbReference type="EMBL" id="MCV9885397.1"/>
    </source>
</evidence>